<feature type="domain" description="Peptidase M16 N-terminal" evidence="10">
    <location>
        <begin position="49"/>
        <end position="178"/>
    </location>
</feature>
<dbReference type="GO" id="GO:0046872">
    <property type="term" value="F:metal ion binding"/>
    <property type="evidence" value="ECO:0007669"/>
    <property type="project" value="UniProtKB-KW"/>
</dbReference>
<keyword evidence="9" id="KW-0732">Signal</keyword>
<dbReference type="Pfam" id="PF00675">
    <property type="entry name" value="Peptidase_M16"/>
    <property type="match status" value="1"/>
</dbReference>
<feature type="domain" description="Peptidase M16 C-terminal" evidence="11">
    <location>
        <begin position="206"/>
        <end position="391"/>
    </location>
</feature>
<dbReference type="GO" id="GO:0006508">
    <property type="term" value="P:proteolysis"/>
    <property type="evidence" value="ECO:0007669"/>
    <property type="project" value="UniProtKB-KW"/>
</dbReference>
<dbReference type="EMBL" id="JAUEIF010000001">
    <property type="protein sequence ID" value="MDN0024271.1"/>
    <property type="molecule type" value="Genomic_DNA"/>
</dbReference>
<evidence type="ECO:0000256" key="6">
    <source>
        <dbReference type="ARBA" id="ARBA00022833"/>
    </source>
</evidence>
<organism evidence="13 15">
    <name type="scientific">Leyella lascolaii</name>
    <dbReference type="NCBI Taxonomy" id="1776379"/>
    <lineage>
        <taxon>Bacteria</taxon>
        <taxon>Pseudomonadati</taxon>
        <taxon>Bacteroidota</taxon>
        <taxon>Bacteroidia</taxon>
        <taxon>Bacteroidales</taxon>
        <taxon>Prevotellaceae</taxon>
        <taxon>Leyella</taxon>
    </lineage>
</organism>
<keyword evidence="5" id="KW-0378">Hydrolase</keyword>
<dbReference type="InterPro" id="IPR011765">
    <property type="entry name" value="Pept_M16_N"/>
</dbReference>
<keyword evidence="6" id="KW-0862">Zinc</keyword>
<dbReference type="InterPro" id="IPR007863">
    <property type="entry name" value="Peptidase_M16_C"/>
</dbReference>
<evidence type="ECO:0000256" key="7">
    <source>
        <dbReference type="ARBA" id="ARBA00023049"/>
    </source>
</evidence>
<dbReference type="InterPro" id="IPR050626">
    <property type="entry name" value="Peptidase_M16"/>
</dbReference>
<dbReference type="PANTHER" id="PTHR43690">
    <property type="entry name" value="NARDILYSIN"/>
    <property type="match status" value="1"/>
</dbReference>
<evidence type="ECO:0000313" key="12">
    <source>
        <dbReference type="EMBL" id="MDN0021774.1"/>
    </source>
</evidence>
<evidence type="ECO:0000256" key="4">
    <source>
        <dbReference type="ARBA" id="ARBA00022723"/>
    </source>
</evidence>
<sequence length="937" mass="105967">MKLRKIMAAVLICFAGLANAQMQMPTIPLDPDVRIGKLDNGLTYYIRHNNWPEKRANFYIAQKVGSIQEEESQRGLAHFLEHMCFNGTKNFEGNEVMRYCESIGVQFGRDLNAYTSIDQTVYNISNVPTDRQSALDSCLLILHDWASELTLDPKEIDKERGVIHDEWRMRSSASGRMFERNLPKLYPGSKYGLRYPIGLMSVIDNFKPKELEDYYHKWYHPQNQGIIVVGDVDVDHVEAEIKKLFGDIKNPENAAPIVDEPVPDNAEPIVIIDKDKEQRTNMVEVMIKHDVFPDSLKNTMAYLVYGYVKGAAMSMLNNRYTEAALSADCPYVNAGASDGNYIFAKTKDAFDIGIMPKEMGKTADAVKAAFIEARRAAEFGFTATEYERYRQDYLSSMEKAYSNKDKRYNEQFYSQYLGHFLSNEPMPSIEFQYQTMKQLVPMIPVEAVNEVMKELVPPNDTNLVIMNFNNEKEGNVYPTEEALLGAVKAARAEQISAYVDNVKNEPLITEKPKAGTIKSEKKNAKFGYTELKLSNGATVVLKKSDLKKDQVILSADGFGGSSLYGEKDFVNLKVFDDVIGQSGLGSFSLTELSKALAGKIANVNLSMDGLYTHASGSSTPKDVETMLQMLYLYFTNINKDQKSFDNLIKQYEVALKDRALSPDVALGDSLTATMYGHNPRLKPLVTEDLPQISYDRILQMAKERTANAAGWTFTLVGNFEEDSIRPLICQYIASLPAQGKIVKGKRTAFMQKGEIVNEFKRKQETPKSTAYMMWHNEDMPYTLENSIRADMAGQILSMIYLKKIREEQSAAYSVGAQGSASISDNYHNINIFAYCPMNPDKKELAVKIMNEEVKNMTKTCDADMLKKVKEFMLKSIDDESKTNGYWVGVIDTYRKYNIDMDTDYKKTVEAQTTQSICDFMKEFLKPGNHISVIMIPE</sequence>
<dbReference type="GO" id="GO:0004222">
    <property type="term" value="F:metalloendopeptidase activity"/>
    <property type="evidence" value="ECO:0007669"/>
    <property type="project" value="InterPro"/>
</dbReference>
<evidence type="ECO:0000256" key="1">
    <source>
        <dbReference type="ARBA" id="ARBA00001947"/>
    </source>
</evidence>
<evidence type="ECO:0000256" key="8">
    <source>
        <dbReference type="RuleBase" id="RU004447"/>
    </source>
</evidence>
<comment type="caution">
    <text evidence="13">The sequence shown here is derived from an EMBL/GenBank/DDBJ whole genome shotgun (WGS) entry which is preliminary data.</text>
</comment>
<dbReference type="SUPFAM" id="SSF63411">
    <property type="entry name" value="LuxS/MPP-like metallohydrolase"/>
    <property type="match status" value="3"/>
</dbReference>
<keyword evidence="3" id="KW-0645">Protease</keyword>
<evidence type="ECO:0000259" key="10">
    <source>
        <dbReference type="Pfam" id="PF00675"/>
    </source>
</evidence>
<feature type="chain" id="PRO_5043712107" evidence="9">
    <location>
        <begin position="21"/>
        <end position="937"/>
    </location>
</feature>
<evidence type="ECO:0000256" key="5">
    <source>
        <dbReference type="ARBA" id="ARBA00022801"/>
    </source>
</evidence>
<evidence type="ECO:0000256" key="9">
    <source>
        <dbReference type="SAM" id="SignalP"/>
    </source>
</evidence>
<keyword evidence="14" id="KW-1185">Reference proteome</keyword>
<accession>A0AAW7JQZ1</accession>
<protein>
    <submittedName>
        <fullName evidence="13">Insulinase family protein</fullName>
    </submittedName>
</protein>
<evidence type="ECO:0000313" key="15">
    <source>
        <dbReference type="Proteomes" id="UP001168478"/>
    </source>
</evidence>
<reference evidence="13" key="1">
    <citation type="submission" date="2023-06" db="EMBL/GenBank/DDBJ databases">
        <authorList>
            <person name="Zeman M."/>
            <person name="Kubasova T."/>
            <person name="Jahodarova E."/>
            <person name="Nykrynova M."/>
            <person name="Rychlik I."/>
        </authorList>
    </citation>
    <scope>NUCLEOTIDE SEQUENCE</scope>
    <source>
        <strain evidence="13">ET15</strain>
        <strain evidence="12">ET37</strain>
    </source>
</reference>
<comment type="cofactor">
    <cofactor evidence="1">
        <name>Zn(2+)</name>
        <dbReference type="ChEBI" id="CHEBI:29105"/>
    </cofactor>
</comment>
<keyword evidence="4" id="KW-0479">Metal-binding</keyword>
<dbReference type="AlphaFoldDB" id="A0AAW7JQZ1"/>
<evidence type="ECO:0000313" key="14">
    <source>
        <dbReference type="Proteomes" id="UP001167831"/>
    </source>
</evidence>
<gene>
    <name evidence="12" type="ORF">QVN81_01865</name>
    <name evidence="13" type="ORF">QVN84_01860</name>
</gene>
<dbReference type="InterPro" id="IPR001431">
    <property type="entry name" value="Pept_M16_Zn_BS"/>
</dbReference>
<dbReference type="Pfam" id="PF05193">
    <property type="entry name" value="Peptidase_M16_C"/>
    <property type="match status" value="2"/>
</dbReference>
<feature type="domain" description="Peptidase M16 C-terminal" evidence="11">
    <location>
        <begin position="711"/>
        <end position="869"/>
    </location>
</feature>
<evidence type="ECO:0000259" key="11">
    <source>
        <dbReference type="Pfam" id="PF05193"/>
    </source>
</evidence>
<dbReference type="RefSeq" id="WP_289824541.1">
    <property type="nucleotide sequence ID" value="NZ_JAUEIE010000001.1"/>
</dbReference>
<dbReference type="EMBL" id="JAUEIE010000001">
    <property type="protein sequence ID" value="MDN0021774.1"/>
    <property type="molecule type" value="Genomic_DNA"/>
</dbReference>
<evidence type="ECO:0000256" key="3">
    <source>
        <dbReference type="ARBA" id="ARBA00022670"/>
    </source>
</evidence>
<dbReference type="InterPro" id="IPR011249">
    <property type="entry name" value="Metalloenz_LuxS/M16"/>
</dbReference>
<proteinExistence type="inferred from homology"/>
<dbReference type="Gene3D" id="3.30.830.10">
    <property type="entry name" value="Metalloenzyme, LuxS/M16 peptidase-like"/>
    <property type="match status" value="4"/>
</dbReference>
<dbReference type="PANTHER" id="PTHR43690:SF17">
    <property type="entry name" value="PROTEIN YHJJ"/>
    <property type="match status" value="1"/>
</dbReference>
<comment type="similarity">
    <text evidence="2 8">Belongs to the peptidase M16 family.</text>
</comment>
<evidence type="ECO:0000313" key="13">
    <source>
        <dbReference type="EMBL" id="MDN0024271.1"/>
    </source>
</evidence>
<keyword evidence="7" id="KW-0482">Metalloprotease</keyword>
<name>A0AAW7JQZ1_9BACT</name>
<dbReference type="Proteomes" id="UP001167831">
    <property type="component" value="Unassembled WGS sequence"/>
</dbReference>
<reference evidence="13" key="2">
    <citation type="submission" date="2023-08" db="EMBL/GenBank/DDBJ databases">
        <title>Identification and characterization of horizontal gene transfer across gut microbiota members of farm animals based on homology search.</title>
        <authorList>
            <person name="Schwarzerova J."/>
            <person name="Nykrynova M."/>
            <person name="Jureckova K."/>
            <person name="Cejkova D."/>
            <person name="Rychlik I."/>
        </authorList>
    </citation>
    <scope>NUCLEOTIDE SEQUENCE</scope>
    <source>
        <strain evidence="13">ET15</strain>
        <strain evidence="12">ET37</strain>
    </source>
</reference>
<dbReference type="Proteomes" id="UP001168478">
    <property type="component" value="Unassembled WGS sequence"/>
</dbReference>
<evidence type="ECO:0000256" key="2">
    <source>
        <dbReference type="ARBA" id="ARBA00007261"/>
    </source>
</evidence>
<feature type="signal peptide" evidence="9">
    <location>
        <begin position="1"/>
        <end position="20"/>
    </location>
</feature>
<dbReference type="PROSITE" id="PS00143">
    <property type="entry name" value="INSULINASE"/>
    <property type="match status" value="1"/>
</dbReference>